<proteinExistence type="predicted"/>
<evidence type="ECO:0000256" key="2">
    <source>
        <dbReference type="SAM" id="Phobius"/>
    </source>
</evidence>
<feature type="region of interest" description="Disordered" evidence="1">
    <location>
        <begin position="37"/>
        <end position="111"/>
    </location>
</feature>
<protein>
    <submittedName>
        <fullName evidence="3">Uncharacterized protein</fullName>
    </submittedName>
</protein>
<keyword evidence="4" id="KW-1185">Reference proteome</keyword>
<keyword evidence="2" id="KW-1133">Transmembrane helix</keyword>
<comment type="caution">
    <text evidence="3">The sequence shown here is derived from an EMBL/GenBank/DDBJ whole genome shotgun (WGS) entry which is preliminary data.</text>
</comment>
<dbReference type="EMBL" id="ATFF01000006">
    <property type="protein sequence ID" value="EPF31065.1"/>
    <property type="molecule type" value="Genomic_DNA"/>
</dbReference>
<evidence type="ECO:0000313" key="3">
    <source>
        <dbReference type="EMBL" id="EPF31065.1"/>
    </source>
</evidence>
<reference evidence="3 4" key="1">
    <citation type="submission" date="2013-04" db="EMBL/GenBank/DDBJ databases">
        <title>The Genome Sequence of Treponema maltophilum ATCC 51939.</title>
        <authorList>
            <consortium name="The Broad Institute Genomics Platform"/>
            <person name="Earl A."/>
            <person name="Ward D."/>
            <person name="Feldgarden M."/>
            <person name="Gevers D."/>
            <person name="Leonetti C."/>
            <person name="Blanton J.M."/>
            <person name="Dewhirst F.E."/>
            <person name="Izard J."/>
            <person name="Walker B."/>
            <person name="Young S."/>
            <person name="Zeng Q."/>
            <person name="Gargeya S."/>
            <person name="Fitzgerald M."/>
            <person name="Haas B."/>
            <person name="Abouelleil A."/>
            <person name="Allen A.W."/>
            <person name="Alvarado L."/>
            <person name="Arachchi H.M."/>
            <person name="Berlin A.M."/>
            <person name="Chapman S.B."/>
            <person name="Gainer-Dewar J."/>
            <person name="Goldberg J."/>
            <person name="Griggs A."/>
            <person name="Gujja S."/>
            <person name="Hansen M."/>
            <person name="Howarth C."/>
            <person name="Imamovic A."/>
            <person name="Ireland A."/>
            <person name="Larimer J."/>
            <person name="McCowan C."/>
            <person name="Murphy C."/>
            <person name="Pearson M."/>
            <person name="Poon T.W."/>
            <person name="Priest M."/>
            <person name="Roberts A."/>
            <person name="Saif S."/>
            <person name="Shea T."/>
            <person name="Sisk P."/>
            <person name="Sykes S."/>
            <person name="Wortman J."/>
            <person name="Nusbaum C."/>
            <person name="Birren B."/>
        </authorList>
    </citation>
    <scope>NUCLEOTIDE SEQUENCE [LARGE SCALE GENOMIC DNA]</scope>
    <source>
        <strain evidence="3 4">ATCC 51939</strain>
    </source>
</reference>
<feature type="transmembrane region" description="Helical" evidence="2">
    <location>
        <begin position="6"/>
        <end position="26"/>
    </location>
</feature>
<name>S3K0P9_TREMA</name>
<keyword evidence="2" id="KW-0472">Membrane</keyword>
<keyword evidence="2" id="KW-0812">Transmembrane</keyword>
<dbReference type="HOGENOM" id="CLU_924194_0_0_12"/>
<sequence>MTANIVKTTVFVFVCVGIACAGLWLYRKTVKNREAQVPSSAEAQNYADPSEPFPAKDTPKTEVALKPPPVKKISPVKSPEVKNTAVKQSKPAEDSEKSTETENIKTMPEQKDFPEIASAAEQVKPADSSEHSAPVRSDKIVQDAPAFFLPGGKPKDLTWSLAFFTEANMNSPVNPAFGTGLYALFVLPFDIKIGSFSAGAKALYSYDFNKHHLYDAALLFRWTFYDLAAKPRKDSGFFIQAEGGAVFGQNNKRADSKLWIFGLGQASFGYRLMINNFFIEPYIRGGYPIAWAVGLTGGIRI</sequence>
<dbReference type="PATRIC" id="fig|1125699.3.peg.1408"/>
<gene>
    <name evidence="3" type="ORF">HMPREF9194_01395</name>
</gene>
<accession>S3K0P9</accession>
<evidence type="ECO:0000313" key="4">
    <source>
        <dbReference type="Proteomes" id="UP000014541"/>
    </source>
</evidence>
<dbReference type="OrthoDB" id="360026at2"/>
<feature type="compositionally biased region" description="Basic and acidic residues" evidence="1">
    <location>
        <begin position="90"/>
        <end position="111"/>
    </location>
</feature>
<dbReference type="Proteomes" id="UP000014541">
    <property type="component" value="Unassembled WGS sequence"/>
</dbReference>
<dbReference type="STRING" id="1125699.HMPREF9194_01395"/>
<dbReference type="RefSeq" id="WP_016525676.1">
    <property type="nucleotide sequence ID" value="NZ_KE332518.1"/>
</dbReference>
<organism evidence="3 4">
    <name type="scientific">Treponema maltophilum ATCC 51939</name>
    <dbReference type="NCBI Taxonomy" id="1125699"/>
    <lineage>
        <taxon>Bacteria</taxon>
        <taxon>Pseudomonadati</taxon>
        <taxon>Spirochaetota</taxon>
        <taxon>Spirochaetia</taxon>
        <taxon>Spirochaetales</taxon>
        <taxon>Treponemataceae</taxon>
        <taxon>Treponema</taxon>
    </lineage>
</organism>
<dbReference type="eggNOG" id="ENOG5031C8C">
    <property type="taxonomic scope" value="Bacteria"/>
</dbReference>
<dbReference type="PROSITE" id="PS51257">
    <property type="entry name" value="PROKAR_LIPOPROTEIN"/>
    <property type="match status" value="1"/>
</dbReference>
<feature type="compositionally biased region" description="Low complexity" evidence="1">
    <location>
        <begin position="71"/>
        <end position="82"/>
    </location>
</feature>
<dbReference type="AlphaFoldDB" id="S3K0P9"/>
<evidence type="ECO:0000256" key="1">
    <source>
        <dbReference type="SAM" id="MobiDB-lite"/>
    </source>
</evidence>